<accession>A0A392PWE7</accession>
<proteinExistence type="predicted"/>
<dbReference type="EMBL" id="LXQA010098869">
    <property type="protein sequence ID" value="MCI15982.1"/>
    <property type="molecule type" value="Genomic_DNA"/>
</dbReference>
<dbReference type="Proteomes" id="UP000265520">
    <property type="component" value="Unassembled WGS sequence"/>
</dbReference>
<dbReference type="AlphaFoldDB" id="A0A392PWE7"/>
<feature type="non-terminal residue" evidence="2">
    <location>
        <position position="1"/>
    </location>
</feature>
<name>A0A392PWE7_9FABA</name>
<sequence>CKFDHPVVAAIPQNYGLPSPTLSVFDPSLLTNPRRLSTVQPTETSPSKQSTDKLQQSDTKAATEDSSKQADTTSSNSRTPSSESLHE</sequence>
<comment type="caution">
    <text evidence="2">The sequence shown here is derived from an EMBL/GenBank/DDBJ whole genome shotgun (WGS) entry which is preliminary data.</text>
</comment>
<evidence type="ECO:0000313" key="3">
    <source>
        <dbReference type="Proteomes" id="UP000265520"/>
    </source>
</evidence>
<feature type="compositionally biased region" description="Low complexity" evidence="1">
    <location>
        <begin position="72"/>
        <end position="87"/>
    </location>
</feature>
<feature type="region of interest" description="Disordered" evidence="1">
    <location>
        <begin position="33"/>
        <end position="87"/>
    </location>
</feature>
<keyword evidence="3" id="KW-1185">Reference proteome</keyword>
<evidence type="ECO:0000313" key="2">
    <source>
        <dbReference type="EMBL" id="MCI15982.1"/>
    </source>
</evidence>
<reference evidence="2 3" key="1">
    <citation type="journal article" date="2018" name="Front. Plant Sci.">
        <title>Red Clover (Trifolium pratense) and Zigzag Clover (T. medium) - A Picture of Genomic Similarities and Differences.</title>
        <authorList>
            <person name="Dluhosova J."/>
            <person name="Istvanek J."/>
            <person name="Nedelnik J."/>
            <person name="Repkova J."/>
        </authorList>
    </citation>
    <scope>NUCLEOTIDE SEQUENCE [LARGE SCALE GENOMIC DNA]</scope>
    <source>
        <strain evidence="3">cv. 10/8</strain>
        <tissue evidence="2">Leaf</tissue>
    </source>
</reference>
<organism evidence="2 3">
    <name type="scientific">Trifolium medium</name>
    <dbReference type="NCBI Taxonomy" id="97028"/>
    <lineage>
        <taxon>Eukaryota</taxon>
        <taxon>Viridiplantae</taxon>
        <taxon>Streptophyta</taxon>
        <taxon>Embryophyta</taxon>
        <taxon>Tracheophyta</taxon>
        <taxon>Spermatophyta</taxon>
        <taxon>Magnoliopsida</taxon>
        <taxon>eudicotyledons</taxon>
        <taxon>Gunneridae</taxon>
        <taxon>Pentapetalae</taxon>
        <taxon>rosids</taxon>
        <taxon>fabids</taxon>
        <taxon>Fabales</taxon>
        <taxon>Fabaceae</taxon>
        <taxon>Papilionoideae</taxon>
        <taxon>50 kb inversion clade</taxon>
        <taxon>NPAAA clade</taxon>
        <taxon>Hologalegina</taxon>
        <taxon>IRL clade</taxon>
        <taxon>Trifolieae</taxon>
        <taxon>Trifolium</taxon>
    </lineage>
</organism>
<feature type="compositionally biased region" description="Polar residues" evidence="1">
    <location>
        <begin position="33"/>
        <end position="60"/>
    </location>
</feature>
<evidence type="ECO:0000256" key="1">
    <source>
        <dbReference type="SAM" id="MobiDB-lite"/>
    </source>
</evidence>
<protein>
    <submittedName>
        <fullName evidence="2">Zinc finger CCCH domain-containing protein</fullName>
    </submittedName>
</protein>